<sequence>MALCTKIKHVDQRPNGVLRFRRRFPKDVAESLGETALQVHMRNREGLSFHHEYHVIMQGFDRLVSETRRKLDGKDTRFPIERWHEALLKREGLTAKTSGLEGDPVFAAREIDKGFSEQPNTDPLLVKALVNPDAEAPKLTLQDAKNMYAQDKWMPDKEVVRLDRITRRLEEALGPLDRMTIEDLRRDHGRRYMDLMLSSTKSDGQPLSVATCTKESKIVAAMVNHAMREGDIEAKNPFIGLPWPKDTGPKVNKKLPLPDDLIERIEGRLNAGHTEELPVIWQLLKGTGMRLGEVVGLAHDDLVLDAGTPHILVRPNFIRDLKTTSSNRSVPLTGPSLVAAQKAIEGGQSGQPIFPRYARDRGADAASAVLMKAVRAETKDKRFTVHGLRHRVSDKLRDIGAPVEVRHGFLGHSSTAIAESTYGSPKARLIEFAKWAERAGL</sequence>
<evidence type="ECO:0000256" key="3">
    <source>
        <dbReference type="ARBA" id="ARBA00023172"/>
    </source>
</evidence>
<dbReference type="GO" id="GO:0006310">
    <property type="term" value="P:DNA recombination"/>
    <property type="evidence" value="ECO:0007669"/>
    <property type="project" value="UniProtKB-KW"/>
</dbReference>
<dbReference type="PANTHER" id="PTHR30629:SF2">
    <property type="entry name" value="PROPHAGE INTEGRASE INTS-RELATED"/>
    <property type="match status" value="1"/>
</dbReference>
<dbReference type="Pfam" id="PF00589">
    <property type="entry name" value="Phage_integrase"/>
    <property type="match status" value="1"/>
</dbReference>
<evidence type="ECO:0000259" key="4">
    <source>
        <dbReference type="PROSITE" id="PS51898"/>
    </source>
</evidence>
<dbReference type="AlphaFoldDB" id="A0A3T0N0Y8"/>
<dbReference type="PANTHER" id="PTHR30629">
    <property type="entry name" value="PROPHAGE INTEGRASE"/>
    <property type="match status" value="1"/>
</dbReference>
<keyword evidence="6" id="KW-1185">Reference proteome</keyword>
<dbReference type="Gene3D" id="1.10.443.10">
    <property type="entry name" value="Intergrase catalytic core"/>
    <property type="match status" value="1"/>
</dbReference>
<evidence type="ECO:0000256" key="2">
    <source>
        <dbReference type="ARBA" id="ARBA00022908"/>
    </source>
</evidence>
<dbReference type="SUPFAM" id="SSF56349">
    <property type="entry name" value="DNA breaking-rejoining enzymes"/>
    <property type="match status" value="1"/>
</dbReference>
<dbReference type="PROSITE" id="PS51898">
    <property type="entry name" value="TYR_RECOMBINASE"/>
    <property type="match status" value="1"/>
</dbReference>
<dbReference type="GO" id="GO:0015074">
    <property type="term" value="P:DNA integration"/>
    <property type="evidence" value="ECO:0007669"/>
    <property type="project" value="UniProtKB-KW"/>
</dbReference>
<evidence type="ECO:0000313" key="5">
    <source>
        <dbReference type="EMBL" id="AZV77694.1"/>
    </source>
</evidence>
<gene>
    <name evidence="5" type="ORF">EBB79_07185</name>
</gene>
<keyword evidence="2" id="KW-0229">DNA integration</keyword>
<organism evidence="5 6">
    <name type="scientific">Parasedimentitalea marina</name>
    <dbReference type="NCBI Taxonomy" id="2483033"/>
    <lineage>
        <taxon>Bacteria</taxon>
        <taxon>Pseudomonadati</taxon>
        <taxon>Pseudomonadota</taxon>
        <taxon>Alphaproteobacteria</taxon>
        <taxon>Rhodobacterales</taxon>
        <taxon>Paracoccaceae</taxon>
        <taxon>Parasedimentitalea</taxon>
    </lineage>
</organism>
<dbReference type="OrthoDB" id="7222937at2"/>
<proteinExistence type="inferred from homology"/>
<dbReference type="RefSeq" id="WP_127748251.1">
    <property type="nucleotide sequence ID" value="NZ_CP033219.1"/>
</dbReference>
<name>A0A3T0N0Y8_9RHOB</name>
<dbReference type="EMBL" id="CP033219">
    <property type="protein sequence ID" value="AZV77694.1"/>
    <property type="molecule type" value="Genomic_DNA"/>
</dbReference>
<comment type="similarity">
    <text evidence="1">Belongs to the 'phage' integrase family.</text>
</comment>
<accession>A0A3T0N0Y8</accession>
<protein>
    <recommendedName>
        <fullName evidence="4">Tyr recombinase domain-containing protein</fullName>
    </recommendedName>
</protein>
<reference evidence="5 6" key="1">
    <citation type="submission" date="2018-10" db="EMBL/GenBank/DDBJ databases">
        <title>Parasedimentitalea marina sp. nov., a psychrophilic bacterium isolated from deep seawater of the New Britain Trench.</title>
        <authorList>
            <person name="Cao J."/>
        </authorList>
    </citation>
    <scope>NUCLEOTIDE SEQUENCE [LARGE SCALE GENOMIC DNA]</scope>
    <source>
        <strain evidence="5 6">W43</strain>
    </source>
</reference>
<dbReference type="GO" id="GO:0003677">
    <property type="term" value="F:DNA binding"/>
    <property type="evidence" value="ECO:0007669"/>
    <property type="project" value="InterPro"/>
</dbReference>
<feature type="domain" description="Tyr recombinase" evidence="4">
    <location>
        <begin position="250"/>
        <end position="437"/>
    </location>
</feature>
<dbReference type="InterPro" id="IPR050808">
    <property type="entry name" value="Phage_Integrase"/>
</dbReference>
<evidence type="ECO:0000256" key="1">
    <source>
        <dbReference type="ARBA" id="ARBA00008857"/>
    </source>
</evidence>
<evidence type="ECO:0000313" key="6">
    <source>
        <dbReference type="Proteomes" id="UP000283063"/>
    </source>
</evidence>
<keyword evidence="3" id="KW-0233">DNA recombination</keyword>
<dbReference type="KEGG" id="sedi:EBB79_07185"/>
<dbReference type="InterPro" id="IPR013762">
    <property type="entry name" value="Integrase-like_cat_sf"/>
</dbReference>
<dbReference type="InterPro" id="IPR002104">
    <property type="entry name" value="Integrase_catalytic"/>
</dbReference>
<dbReference type="Proteomes" id="UP000283063">
    <property type="component" value="Chromosome"/>
</dbReference>
<dbReference type="InterPro" id="IPR011010">
    <property type="entry name" value="DNA_brk_join_enz"/>
</dbReference>